<dbReference type="Pfam" id="PF03184">
    <property type="entry name" value="DDE_1"/>
    <property type="match status" value="1"/>
</dbReference>
<evidence type="ECO:0000313" key="3">
    <source>
        <dbReference type="EMBL" id="RFU25064.1"/>
    </source>
</evidence>
<dbReference type="InterPro" id="IPR004875">
    <property type="entry name" value="DDE_SF_endonuclease_dom"/>
</dbReference>
<comment type="caution">
    <text evidence="3">The sequence shown here is derived from an EMBL/GenBank/DDBJ whole genome shotgun (WGS) entry which is preliminary data.</text>
</comment>
<feature type="coiled-coil region" evidence="1">
    <location>
        <begin position="212"/>
        <end position="239"/>
    </location>
</feature>
<keyword evidence="4" id="KW-1185">Reference proteome</keyword>
<protein>
    <recommendedName>
        <fullName evidence="2">DDE-1 domain-containing protein</fullName>
    </recommendedName>
</protein>
<proteinExistence type="predicted"/>
<feature type="domain" description="DDE-1" evidence="2">
    <location>
        <begin position="13"/>
        <end position="122"/>
    </location>
</feature>
<keyword evidence="1" id="KW-0175">Coiled coil</keyword>
<organism evidence="3 4">
    <name type="scientific">Scytalidium lignicola</name>
    <name type="common">Hyphomycete</name>
    <dbReference type="NCBI Taxonomy" id="5539"/>
    <lineage>
        <taxon>Eukaryota</taxon>
        <taxon>Fungi</taxon>
        <taxon>Dikarya</taxon>
        <taxon>Ascomycota</taxon>
        <taxon>Pezizomycotina</taxon>
        <taxon>Leotiomycetes</taxon>
        <taxon>Leotiomycetes incertae sedis</taxon>
        <taxon>Scytalidium</taxon>
    </lineage>
</organism>
<dbReference type="OrthoDB" id="5420958at2759"/>
<dbReference type="InterPro" id="IPR050863">
    <property type="entry name" value="CenT-Element_Derived"/>
</dbReference>
<dbReference type="GO" id="GO:0005634">
    <property type="term" value="C:nucleus"/>
    <property type="evidence" value="ECO:0007669"/>
    <property type="project" value="TreeGrafter"/>
</dbReference>
<gene>
    <name evidence="3" type="ORF">B7463_g11280</name>
</gene>
<evidence type="ECO:0000313" key="4">
    <source>
        <dbReference type="Proteomes" id="UP000258309"/>
    </source>
</evidence>
<evidence type="ECO:0000256" key="1">
    <source>
        <dbReference type="SAM" id="Coils"/>
    </source>
</evidence>
<evidence type="ECO:0000259" key="2">
    <source>
        <dbReference type="Pfam" id="PF03184"/>
    </source>
</evidence>
<feature type="non-terminal residue" evidence="3">
    <location>
        <position position="251"/>
    </location>
</feature>
<name>A0A3E2GV62_SCYLI</name>
<reference evidence="3 4" key="1">
    <citation type="submission" date="2018-05" db="EMBL/GenBank/DDBJ databases">
        <title>Draft genome sequence of Scytalidium lignicola DSM 105466, a ubiquitous saprotrophic fungus.</title>
        <authorList>
            <person name="Buettner E."/>
            <person name="Gebauer A.M."/>
            <person name="Hofrichter M."/>
            <person name="Liers C."/>
            <person name="Kellner H."/>
        </authorList>
    </citation>
    <scope>NUCLEOTIDE SEQUENCE [LARGE SCALE GENOMIC DNA]</scope>
    <source>
        <strain evidence="3 4">DSM 105466</strain>
    </source>
</reference>
<accession>A0A3E2GV62</accession>
<feature type="non-terminal residue" evidence="3">
    <location>
        <position position="1"/>
    </location>
</feature>
<dbReference type="PANTHER" id="PTHR19303:SF62">
    <property type="entry name" value="HTH CENPB-TYPE DOMAIN-CONTAINING PROTEIN-RELATED"/>
    <property type="match status" value="1"/>
</dbReference>
<dbReference type="PANTHER" id="PTHR19303">
    <property type="entry name" value="TRANSPOSON"/>
    <property type="match status" value="1"/>
</dbReference>
<dbReference type="EMBL" id="NCSJ02000369">
    <property type="protein sequence ID" value="RFU25064.1"/>
    <property type="molecule type" value="Genomic_DNA"/>
</dbReference>
<dbReference type="GO" id="GO:0003677">
    <property type="term" value="F:DNA binding"/>
    <property type="evidence" value="ECO:0007669"/>
    <property type="project" value="TreeGrafter"/>
</dbReference>
<dbReference type="OMA" id="CEDNDII"/>
<sequence>MDGQTIELALNGLKTFEPATKERTKGQYRMLVLDGHGSHVTPEFDLFCSQHKIVPICMPPHSSHLLQPLDVTCFSVLKRMYGAQLENKVRGGIQHIDKEDFLEIYPIVRQQTFKSTTIQNGFAATGLIPYEPEHVLAKLRVQVDQISTPPGSTHSSNSGVQWVPQTPHNPVQLHLQSQSIQQLLKEQYSPTTPIKTAINQAFKGCEMAMHNVIFMVEDNERLRAENAKMQQKLRRSRKQLVHTGSLTRQEA</sequence>
<dbReference type="Proteomes" id="UP000258309">
    <property type="component" value="Unassembled WGS sequence"/>
</dbReference>
<dbReference type="AlphaFoldDB" id="A0A3E2GV62"/>
<dbReference type="STRING" id="5539.A0A3E2GV62"/>